<evidence type="ECO:0000313" key="5">
    <source>
        <dbReference type="Proteomes" id="UP001303473"/>
    </source>
</evidence>
<feature type="non-terminal residue" evidence="4">
    <location>
        <position position="1"/>
    </location>
</feature>
<dbReference type="SUPFAM" id="SSF50129">
    <property type="entry name" value="GroES-like"/>
    <property type="match status" value="1"/>
</dbReference>
<evidence type="ECO:0000256" key="2">
    <source>
        <dbReference type="ARBA" id="ARBA00022833"/>
    </source>
</evidence>
<evidence type="ECO:0000256" key="1">
    <source>
        <dbReference type="ARBA" id="ARBA00022723"/>
    </source>
</evidence>
<dbReference type="Gene3D" id="3.90.180.10">
    <property type="entry name" value="Medium-chain alcohol dehydrogenases, catalytic domain"/>
    <property type="match status" value="1"/>
</dbReference>
<reference evidence="5" key="1">
    <citation type="journal article" date="2023" name="Mol. Phylogenet. Evol.">
        <title>Genome-scale phylogeny and comparative genomics of the fungal order Sordariales.</title>
        <authorList>
            <person name="Hensen N."/>
            <person name="Bonometti L."/>
            <person name="Westerberg I."/>
            <person name="Brannstrom I.O."/>
            <person name="Guillou S."/>
            <person name="Cros-Aarteil S."/>
            <person name="Calhoun S."/>
            <person name="Haridas S."/>
            <person name="Kuo A."/>
            <person name="Mondo S."/>
            <person name="Pangilinan J."/>
            <person name="Riley R."/>
            <person name="LaButti K."/>
            <person name="Andreopoulos B."/>
            <person name="Lipzen A."/>
            <person name="Chen C."/>
            <person name="Yan M."/>
            <person name="Daum C."/>
            <person name="Ng V."/>
            <person name="Clum A."/>
            <person name="Steindorff A."/>
            <person name="Ohm R.A."/>
            <person name="Martin F."/>
            <person name="Silar P."/>
            <person name="Natvig D.O."/>
            <person name="Lalanne C."/>
            <person name="Gautier V."/>
            <person name="Ament-Velasquez S.L."/>
            <person name="Kruys A."/>
            <person name="Hutchinson M.I."/>
            <person name="Powell A.J."/>
            <person name="Barry K."/>
            <person name="Miller A.N."/>
            <person name="Grigoriev I.V."/>
            <person name="Debuchy R."/>
            <person name="Gladieux P."/>
            <person name="Hiltunen Thoren M."/>
            <person name="Johannesson H."/>
        </authorList>
    </citation>
    <scope>NUCLEOTIDE SEQUENCE [LARGE SCALE GENOMIC DNA]</scope>
    <source>
        <strain evidence="5">CBS 340.73</strain>
    </source>
</reference>
<accession>A0AAN6MU31</accession>
<dbReference type="Gene3D" id="3.40.50.720">
    <property type="entry name" value="NAD(P)-binding Rossmann-like Domain"/>
    <property type="match status" value="1"/>
</dbReference>
<comment type="caution">
    <text evidence="4">The sequence shown here is derived from an EMBL/GenBank/DDBJ whole genome shotgun (WGS) entry which is preliminary data.</text>
</comment>
<keyword evidence="5" id="KW-1185">Reference proteome</keyword>
<dbReference type="InterPro" id="IPR047109">
    <property type="entry name" value="CAD-like"/>
</dbReference>
<gene>
    <name evidence="4" type="ORF">QBC46DRAFT_275681</name>
</gene>
<dbReference type="GO" id="GO:0016616">
    <property type="term" value="F:oxidoreductase activity, acting on the CH-OH group of donors, NAD or NADP as acceptor"/>
    <property type="evidence" value="ECO:0007669"/>
    <property type="project" value="InterPro"/>
</dbReference>
<dbReference type="GO" id="GO:0046872">
    <property type="term" value="F:metal ion binding"/>
    <property type="evidence" value="ECO:0007669"/>
    <property type="project" value="UniProtKB-KW"/>
</dbReference>
<dbReference type="PANTHER" id="PTHR42683">
    <property type="entry name" value="ALDEHYDE REDUCTASE"/>
    <property type="match status" value="1"/>
</dbReference>
<proteinExistence type="predicted"/>
<evidence type="ECO:0000256" key="3">
    <source>
        <dbReference type="ARBA" id="ARBA00023002"/>
    </source>
</evidence>
<dbReference type="AlphaFoldDB" id="A0AAN6MU31"/>
<organism evidence="4 5">
    <name type="scientific">Diplogelasinospora grovesii</name>
    <dbReference type="NCBI Taxonomy" id="303347"/>
    <lineage>
        <taxon>Eukaryota</taxon>
        <taxon>Fungi</taxon>
        <taxon>Dikarya</taxon>
        <taxon>Ascomycota</taxon>
        <taxon>Pezizomycotina</taxon>
        <taxon>Sordariomycetes</taxon>
        <taxon>Sordariomycetidae</taxon>
        <taxon>Sordariales</taxon>
        <taxon>Diplogelasinosporaceae</taxon>
        <taxon>Diplogelasinospora</taxon>
    </lineage>
</organism>
<evidence type="ECO:0000313" key="4">
    <source>
        <dbReference type="EMBL" id="KAK3933475.1"/>
    </source>
</evidence>
<keyword evidence="1" id="KW-0479">Metal-binding</keyword>
<keyword evidence="3" id="KW-0560">Oxidoreductase</keyword>
<dbReference type="Proteomes" id="UP001303473">
    <property type="component" value="Unassembled WGS sequence"/>
</dbReference>
<dbReference type="InterPro" id="IPR011032">
    <property type="entry name" value="GroES-like_sf"/>
</dbReference>
<keyword evidence="2" id="KW-0862">Zinc</keyword>
<sequence length="110" mass="11894">VGDRVGVGAQSDACLRRKPPATFPFAHSLQSLQSRAENRCAHASTTYNGCFHSAAANGAKTMGGYARYHRCTSHFVFKIPDALRSEHAAPMMCAGLTVYSALIRKSIHAR</sequence>
<dbReference type="EMBL" id="MU854186">
    <property type="protein sequence ID" value="KAK3933475.1"/>
    <property type="molecule type" value="Genomic_DNA"/>
</dbReference>
<protein>
    <submittedName>
        <fullName evidence="4">Uncharacterized protein</fullName>
    </submittedName>
</protein>
<name>A0AAN6MU31_9PEZI</name>